<keyword evidence="5" id="KW-0813">Transport</keyword>
<protein>
    <recommendedName>
        <fullName evidence="6">ABC transmembrane type-1 domain-containing protein</fullName>
    </recommendedName>
</protein>
<evidence type="ECO:0000313" key="8">
    <source>
        <dbReference type="Proteomes" id="UP000054016"/>
    </source>
</evidence>
<accession>A0A0M0BTH1</accession>
<evidence type="ECO:0000256" key="2">
    <source>
        <dbReference type="ARBA" id="ARBA00022692"/>
    </source>
</evidence>
<dbReference type="PATRIC" id="fig|1685125.3.peg.641"/>
<dbReference type="SUPFAM" id="SSF161098">
    <property type="entry name" value="MetI-like"/>
    <property type="match status" value="1"/>
</dbReference>
<name>A0A0M0BTH1_9ARCH</name>
<gene>
    <name evidence="7" type="ORF">AC478_02795</name>
</gene>
<evidence type="ECO:0000256" key="3">
    <source>
        <dbReference type="ARBA" id="ARBA00022989"/>
    </source>
</evidence>
<dbReference type="InterPro" id="IPR035906">
    <property type="entry name" value="MetI-like_sf"/>
</dbReference>
<dbReference type="GO" id="GO:0055085">
    <property type="term" value="P:transmembrane transport"/>
    <property type="evidence" value="ECO:0007669"/>
    <property type="project" value="InterPro"/>
</dbReference>
<dbReference type="CDD" id="cd06261">
    <property type="entry name" value="TM_PBP2"/>
    <property type="match status" value="1"/>
</dbReference>
<dbReference type="PANTHER" id="PTHR43632:SF1">
    <property type="entry name" value="PERMEASE COMPONENT OF TUNGSTATE ABC TRANSPORTER"/>
    <property type="match status" value="1"/>
</dbReference>
<feature type="transmembrane region" description="Helical" evidence="5">
    <location>
        <begin position="30"/>
        <end position="53"/>
    </location>
</feature>
<dbReference type="AlphaFoldDB" id="A0A0M0BTH1"/>
<organism evidence="7 8">
    <name type="scientific">miscellaneous Crenarchaeota group-1 archaeon SG8-32-3</name>
    <dbReference type="NCBI Taxonomy" id="1685125"/>
    <lineage>
        <taxon>Archaea</taxon>
        <taxon>Candidatus Bathyarchaeota</taxon>
        <taxon>MCG-1</taxon>
    </lineage>
</organism>
<dbReference type="PANTHER" id="PTHR43632">
    <property type="entry name" value="PERMEASE COMPONENT OF TUNGSTATE ABC TRANSPORTER"/>
    <property type="match status" value="1"/>
</dbReference>
<sequence length="253" mass="26733">MADILGDTIHALQLILSGDPAVFEIVSRSLFFSGTAIILAILWGTPLAMLIAMKEFRGKTVIKTFFNTLIGLPTVVLGLILFLSFSRGGPLGFLGLLYTPGGIIIGQAVLVTPILVSIGVSAIESVDPEIMSLAQTLGASESQAQIAVLKEAINGIILSDLASFNRAIGELGVVLMVGGNIEGGGNQTSVMTTSIARDVQINEFGLAIALGILLVIVLFTINMIVVILKRANYLVELAKGPYAKLKRSREAKR</sequence>
<evidence type="ECO:0000313" key="7">
    <source>
        <dbReference type="EMBL" id="KON31451.1"/>
    </source>
</evidence>
<keyword evidence="3 5" id="KW-1133">Transmembrane helix</keyword>
<comment type="subcellular location">
    <subcellularLocation>
        <location evidence="5">Cell membrane</location>
        <topology evidence="5">Multi-pass membrane protein</topology>
    </subcellularLocation>
    <subcellularLocation>
        <location evidence="1">Membrane</location>
        <topology evidence="1">Multi-pass membrane protein</topology>
    </subcellularLocation>
</comment>
<reference evidence="8" key="1">
    <citation type="submission" date="2015-06" db="EMBL/GenBank/DDBJ databases">
        <title>New insights into the roles of widespread benthic archaea in carbon and nitrogen cycling.</title>
        <authorList>
            <person name="Lazar C.S."/>
            <person name="Baker B.J."/>
            <person name="Seitz K.W."/>
            <person name="Hyde A.S."/>
            <person name="Dick G.J."/>
            <person name="Hinrichs K.-U."/>
            <person name="Teske A.P."/>
        </authorList>
    </citation>
    <scope>NUCLEOTIDE SEQUENCE [LARGE SCALE GENOMIC DNA]</scope>
</reference>
<evidence type="ECO:0000256" key="5">
    <source>
        <dbReference type="RuleBase" id="RU363032"/>
    </source>
</evidence>
<feature type="transmembrane region" description="Helical" evidence="5">
    <location>
        <begin position="65"/>
        <end position="85"/>
    </location>
</feature>
<proteinExistence type="inferred from homology"/>
<dbReference type="PROSITE" id="PS50928">
    <property type="entry name" value="ABC_TM1"/>
    <property type="match status" value="1"/>
</dbReference>
<dbReference type="InterPro" id="IPR049783">
    <property type="entry name" value="ABC_perm_TupB-like"/>
</dbReference>
<keyword evidence="2 5" id="KW-0812">Transmembrane</keyword>
<evidence type="ECO:0000259" key="6">
    <source>
        <dbReference type="PROSITE" id="PS50928"/>
    </source>
</evidence>
<dbReference type="GO" id="GO:0005886">
    <property type="term" value="C:plasma membrane"/>
    <property type="evidence" value="ECO:0007669"/>
    <property type="project" value="UniProtKB-SubCell"/>
</dbReference>
<dbReference type="InterPro" id="IPR000515">
    <property type="entry name" value="MetI-like"/>
</dbReference>
<feature type="domain" description="ABC transmembrane type-1" evidence="6">
    <location>
        <begin position="26"/>
        <end position="225"/>
    </location>
</feature>
<comment type="caution">
    <text evidence="7">The sequence shown here is derived from an EMBL/GenBank/DDBJ whole genome shotgun (WGS) entry which is preliminary data.</text>
</comment>
<dbReference type="Pfam" id="PF00528">
    <property type="entry name" value="BPD_transp_1"/>
    <property type="match status" value="1"/>
</dbReference>
<evidence type="ECO:0000256" key="4">
    <source>
        <dbReference type="ARBA" id="ARBA00023136"/>
    </source>
</evidence>
<dbReference type="NCBIfam" id="NF038017">
    <property type="entry name" value="ABC_perm1"/>
    <property type="match status" value="1"/>
</dbReference>
<feature type="transmembrane region" description="Helical" evidence="5">
    <location>
        <begin position="97"/>
        <end position="123"/>
    </location>
</feature>
<feature type="transmembrane region" description="Helical" evidence="5">
    <location>
        <begin position="204"/>
        <end position="228"/>
    </location>
</feature>
<dbReference type="Gene3D" id="1.10.3720.10">
    <property type="entry name" value="MetI-like"/>
    <property type="match status" value="1"/>
</dbReference>
<evidence type="ECO:0000256" key="1">
    <source>
        <dbReference type="ARBA" id="ARBA00004141"/>
    </source>
</evidence>
<comment type="similarity">
    <text evidence="5">Belongs to the binding-protein-dependent transport system permease family.</text>
</comment>
<keyword evidence="4 5" id="KW-0472">Membrane</keyword>
<dbReference type="EMBL" id="LFWV01000034">
    <property type="protein sequence ID" value="KON31451.1"/>
    <property type="molecule type" value="Genomic_DNA"/>
</dbReference>
<dbReference type="Proteomes" id="UP000054016">
    <property type="component" value="Unassembled WGS sequence"/>
</dbReference>